<proteinExistence type="inferred from homology"/>
<keyword evidence="4 12" id="KW-0812">Transmembrane</keyword>
<evidence type="ECO:0000256" key="9">
    <source>
        <dbReference type="ARBA" id="ARBA00023170"/>
    </source>
</evidence>
<feature type="transmembrane region" description="Helical" evidence="14">
    <location>
        <begin position="361"/>
        <end position="384"/>
    </location>
</feature>
<evidence type="ECO:0000256" key="13">
    <source>
        <dbReference type="SAM" id="MobiDB-lite"/>
    </source>
</evidence>
<dbReference type="CDD" id="cd15096">
    <property type="entry name" value="7tmA_AstA_R_insect"/>
    <property type="match status" value="1"/>
</dbReference>
<feature type="region of interest" description="Disordered" evidence="13">
    <location>
        <begin position="409"/>
        <end position="429"/>
    </location>
</feature>
<dbReference type="InterPro" id="IPR017452">
    <property type="entry name" value="GPCR_Rhodpsn_7TM"/>
</dbReference>
<name>A0ABP1Q8Y6_9HEXA</name>
<keyword evidence="17" id="KW-1185">Reference proteome</keyword>
<keyword evidence="7 14" id="KW-0472">Membrane</keyword>
<keyword evidence="11 12" id="KW-0807">Transducer</keyword>
<keyword evidence="6 12" id="KW-0297">G-protein coupled receptor</keyword>
<comment type="similarity">
    <text evidence="2 12">Belongs to the G-protein coupled receptor 1 family.</text>
</comment>
<feature type="transmembrane region" description="Helical" evidence="14">
    <location>
        <begin position="189"/>
        <end position="217"/>
    </location>
</feature>
<dbReference type="PROSITE" id="PS50262">
    <property type="entry name" value="G_PROTEIN_RECEP_F1_2"/>
    <property type="match status" value="1"/>
</dbReference>
<dbReference type="SUPFAM" id="SSF81321">
    <property type="entry name" value="Family A G protein-coupled receptor-like"/>
    <property type="match status" value="1"/>
</dbReference>
<keyword evidence="9 12" id="KW-0675">Receptor</keyword>
<feature type="transmembrane region" description="Helical" evidence="14">
    <location>
        <begin position="322"/>
        <end position="341"/>
    </location>
</feature>
<evidence type="ECO:0000256" key="2">
    <source>
        <dbReference type="ARBA" id="ARBA00010663"/>
    </source>
</evidence>
<dbReference type="Gene3D" id="1.20.1070.10">
    <property type="entry name" value="Rhodopsin 7-helix transmembrane proteins"/>
    <property type="match status" value="1"/>
</dbReference>
<dbReference type="EMBL" id="CAXLJM020000025">
    <property type="protein sequence ID" value="CAL8092566.1"/>
    <property type="molecule type" value="Genomic_DNA"/>
</dbReference>
<comment type="caution">
    <text evidence="16">The sequence shown here is derived from an EMBL/GenBank/DDBJ whole genome shotgun (WGS) entry which is preliminary data.</text>
</comment>
<dbReference type="PRINTS" id="PR00663">
    <property type="entry name" value="GALANINR"/>
</dbReference>
<feature type="transmembrane region" description="Helical" evidence="14">
    <location>
        <begin position="109"/>
        <end position="137"/>
    </location>
</feature>
<dbReference type="Proteomes" id="UP001642540">
    <property type="component" value="Unassembled WGS sequence"/>
</dbReference>
<feature type="transmembrane region" description="Helical" evidence="14">
    <location>
        <begin position="278"/>
        <end position="301"/>
    </location>
</feature>
<comment type="subcellular location">
    <subcellularLocation>
        <location evidence="1">Cell membrane</location>
        <topology evidence="1">Multi-pass membrane protein</topology>
    </subcellularLocation>
</comment>
<dbReference type="InterPro" id="IPR000276">
    <property type="entry name" value="GPCR_Rhodpsn"/>
</dbReference>
<evidence type="ECO:0000256" key="6">
    <source>
        <dbReference type="ARBA" id="ARBA00023040"/>
    </source>
</evidence>
<evidence type="ECO:0000256" key="3">
    <source>
        <dbReference type="ARBA" id="ARBA00022475"/>
    </source>
</evidence>
<feature type="transmembrane region" description="Helical" evidence="14">
    <location>
        <begin position="229"/>
        <end position="258"/>
    </location>
</feature>
<reference evidence="16 17" key="1">
    <citation type="submission" date="2024-08" db="EMBL/GenBank/DDBJ databases">
        <authorList>
            <person name="Cucini C."/>
            <person name="Frati F."/>
        </authorList>
    </citation>
    <scope>NUCLEOTIDE SEQUENCE [LARGE SCALE GENOMIC DNA]</scope>
</reference>
<accession>A0ABP1Q8Y6</accession>
<sequence length="474" mass="53022">MREFTWTKMISDSQEIISGSRMDDDDSRAGAFGLDGIDSDVYRDDGSGSIIPSHSPDTLLTDYQYQGYGLCNNESMINLTLPSIFCDPNYTHTITHINDFSDNLELERIVSLIVPVLFGIIFVVGLFGNALVVLVVASNQQMRNTTNILIINLAMADLLFIIFCVPFTAADYVMRYWPFGEIWCKTVQYLIIVTAYVSVYTLVIMSVDRFLAVVYPVASISIRTERNTYWAIAITWIIILLSCLPAFPAHGLIIYTYAYEEQAACTFNQDYNHAAFQISFMLTSYAIPLTIICLLYFGMLFRLWKSVSSAGASRQSLRGKKRVTRMVVVVVGVFAVCWLPIQTVLLLKSLNLYQITDLTVAIQITAHVLGYMNSCVNPILYAFLSDNFRKAFRKVIQCKALLVPNGPPPNGGSQHIKHRQSNAHSHAPPLLNNEMTKETTLLALHCENGGTRGATNHVITFKNGSNPLENQDIV</sequence>
<dbReference type="PRINTS" id="PR00237">
    <property type="entry name" value="GPCRRHODOPSN"/>
</dbReference>
<evidence type="ECO:0000256" key="11">
    <source>
        <dbReference type="ARBA" id="ARBA00023224"/>
    </source>
</evidence>
<dbReference type="PANTHER" id="PTHR45695:SF23">
    <property type="entry name" value="GALANIN-LIKE G-PROTEIN COUPLED RECEPTOR NPR-9"/>
    <property type="match status" value="1"/>
</dbReference>
<organism evidence="16 17">
    <name type="scientific">Orchesella dallaii</name>
    <dbReference type="NCBI Taxonomy" id="48710"/>
    <lineage>
        <taxon>Eukaryota</taxon>
        <taxon>Metazoa</taxon>
        <taxon>Ecdysozoa</taxon>
        <taxon>Arthropoda</taxon>
        <taxon>Hexapoda</taxon>
        <taxon>Collembola</taxon>
        <taxon>Entomobryomorpha</taxon>
        <taxon>Entomobryoidea</taxon>
        <taxon>Orchesellidae</taxon>
        <taxon>Orchesellinae</taxon>
        <taxon>Orchesella</taxon>
    </lineage>
</organism>
<dbReference type="PROSITE" id="PS00237">
    <property type="entry name" value="G_PROTEIN_RECEP_F1_1"/>
    <property type="match status" value="1"/>
</dbReference>
<protein>
    <recommendedName>
        <fullName evidence="15">G-protein coupled receptors family 1 profile domain-containing protein</fullName>
    </recommendedName>
</protein>
<dbReference type="InterPro" id="IPR000405">
    <property type="entry name" value="Galanin_rcpt"/>
</dbReference>
<keyword evidence="5 14" id="KW-1133">Transmembrane helix</keyword>
<evidence type="ECO:0000313" key="17">
    <source>
        <dbReference type="Proteomes" id="UP001642540"/>
    </source>
</evidence>
<keyword evidence="10" id="KW-0325">Glycoprotein</keyword>
<keyword evidence="3" id="KW-1003">Cell membrane</keyword>
<evidence type="ECO:0000256" key="12">
    <source>
        <dbReference type="RuleBase" id="RU000688"/>
    </source>
</evidence>
<evidence type="ECO:0000256" key="4">
    <source>
        <dbReference type="ARBA" id="ARBA00022692"/>
    </source>
</evidence>
<feature type="transmembrane region" description="Helical" evidence="14">
    <location>
        <begin position="149"/>
        <end position="169"/>
    </location>
</feature>
<evidence type="ECO:0000256" key="14">
    <source>
        <dbReference type="SAM" id="Phobius"/>
    </source>
</evidence>
<evidence type="ECO:0000313" key="16">
    <source>
        <dbReference type="EMBL" id="CAL8092566.1"/>
    </source>
</evidence>
<gene>
    <name evidence="16" type="ORF">ODALV1_LOCUS8261</name>
</gene>
<feature type="domain" description="G-protein coupled receptors family 1 profile" evidence="15">
    <location>
        <begin position="128"/>
        <end position="381"/>
    </location>
</feature>
<dbReference type="SMART" id="SM01381">
    <property type="entry name" value="7TM_GPCR_Srsx"/>
    <property type="match status" value="1"/>
</dbReference>
<evidence type="ECO:0000256" key="8">
    <source>
        <dbReference type="ARBA" id="ARBA00023157"/>
    </source>
</evidence>
<dbReference type="Pfam" id="PF00001">
    <property type="entry name" value="7tm_1"/>
    <property type="match status" value="1"/>
</dbReference>
<evidence type="ECO:0000256" key="7">
    <source>
        <dbReference type="ARBA" id="ARBA00023136"/>
    </source>
</evidence>
<evidence type="ECO:0000256" key="10">
    <source>
        <dbReference type="ARBA" id="ARBA00023180"/>
    </source>
</evidence>
<evidence type="ECO:0000259" key="15">
    <source>
        <dbReference type="PROSITE" id="PS50262"/>
    </source>
</evidence>
<keyword evidence="8" id="KW-1015">Disulfide bond</keyword>
<evidence type="ECO:0000256" key="5">
    <source>
        <dbReference type="ARBA" id="ARBA00022989"/>
    </source>
</evidence>
<evidence type="ECO:0000256" key="1">
    <source>
        <dbReference type="ARBA" id="ARBA00004651"/>
    </source>
</evidence>
<dbReference type="PANTHER" id="PTHR45695">
    <property type="entry name" value="LEUCOKININ RECEPTOR-RELATED"/>
    <property type="match status" value="1"/>
</dbReference>